<feature type="compositionally biased region" description="Basic and acidic residues" evidence="7">
    <location>
        <begin position="303"/>
        <end position="325"/>
    </location>
</feature>
<dbReference type="PROSITE" id="PS50072">
    <property type="entry name" value="CSA_PPIASE_2"/>
    <property type="match status" value="1"/>
</dbReference>
<evidence type="ECO:0000313" key="9">
    <source>
        <dbReference type="EMBL" id="VEV57883.1"/>
    </source>
</evidence>
<evidence type="ECO:0000256" key="5">
    <source>
        <dbReference type="ARBA" id="ARBA00023187"/>
    </source>
</evidence>
<evidence type="ECO:0000313" key="10">
    <source>
        <dbReference type="Proteomes" id="UP000290582"/>
    </source>
</evidence>
<dbReference type="GO" id="GO:0071014">
    <property type="term" value="C:post-mRNA release spliceosomal complex"/>
    <property type="evidence" value="ECO:0007669"/>
    <property type="project" value="TreeGrafter"/>
</dbReference>
<feature type="region of interest" description="Disordered" evidence="7">
    <location>
        <begin position="402"/>
        <end position="439"/>
    </location>
</feature>
<dbReference type="GO" id="GO:0003755">
    <property type="term" value="F:peptidyl-prolyl cis-trans isomerase activity"/>
    <property type="evidence" value="ECO:0007669"/>
    <property type="project" value="InterPro"/>
</dbReference>
<dbReference type="Gene3D" id="2.40.100.10">
    <property type="entry name" value="Cyclophilin-like"/>
    <property type="match status" value="1"/>
</dbReference>
<dbReference type="SUPFAM" id="SSF50891">
    <property type="entry name" value="Cyclophilin-like"/>
    <property type="match status" value="1"/>
</dbReference>
<dbReference type="RefSeq" id="XP_008623512.1">
    <property type="nucleotide sequence ID" value="XM_008625290.1"/>
</dbReference>
<dbReference type="InterPro" id="IPR002130">
    <property type="entry name" value="Cyclophilin-type_PPIase_dom"/>
</dbReference>
<evidence type="ECO:0000256" key="6">
    <source>
        <dbReference type="ARBA" id="ARBA00023242"/>
    </source>
</evidence>
<dbReference type="GO" id="GO:0000974">
    <property type="term" value="C:Prp19 complex"/>
    <property type="evidence" value="ECO:0007669"/>
    <property type="project" value="TreeGrafter"/>
</dbReference>
<dbReference type="InterPro" id="IPR013260">
    <property type="entry name" value="mRNA_splic_SYF2"/>
</dbReference>
<evidence type="ECO:0000259" key="8">
    <source>
        <dbReference type="PROSITE" id="PS50072"/>
    </source>
</evidence>
<dbReference type="GeneID" id="19959818"/>
<evidence type="ECO:0000256" key="3">
    <source>
        <dbReference type="ARBA" id="ARBA00022664"/>
    </source>
</evidence>
<keyword evidence="6" id="KW-0539">Nucleus</keyword>
<dbReference type="Proteomes" id="UP000290582">
    <property type="component" value="Chromosome PVVCY_12"/>
</dbReference>
<name>A0A449BWT4_PLAVN</name>
<keyword evidence="4" id="KW-0747">Spliceosome</keyword>
<keyword evidence="3" id="KW-0507">mRNA processing</keyword>
<dbReference type="Pfam" id="PF00160">
    <property type="entry name" value="Pro_isomerase"/>
    <property type="match status" value="1"/>
</dbReference>
<accession>A0A449BWT4</accession>
<dbReference type="KEGG" id="pvv:PVVCY_1202820"/>
<keyword evidence="5" id="KW-0508">mRNA splicing</keyword>
<evidence type="ECO:0000256" key="4">
    <source>
        <dbReference type="ARBA" id="ARBA00022728"/>
    </source>
</evidence>
<evidence type="ECO:0000256" key="1">
    <source>
        <dbReference type="ARBA" id="ARBA00004123"/>
    </source>
</evidence>
<dbReference type="EMBL" id="LR215068">
    <property type="protein sequence ID" value="VEV57883.1"/>
    <property type="molecule type" value="Genomic_DNA"/>
</dbReference>
<feature type="compositionally biased region" description="Acidic residues" evidence="7">
    <location>
        <begin position="425"/>
        <end position="439"/>
    </location>
</feature>
<dbReference type="PANTHER" id="PTHR13264">
    <property type="entry name" value="GCIP-INTERACTING PROTEIN P29"/>
    <property type="match status" value="1"/>
</dbReference>
<sequence length="583" mass="69299">MGKKKKYVYLEFSINTITLGKVYFELYNDEEIEKSTENFLSLCKGNKYHSIYSNEMLTYKNCKIEKIKKNKSIKCGYLRNKIRSGNNHNNFEGSSKNFSANENKYEKVECIYGETYNKEYSQRKHLNAGLLTVVEIGKKKYSSIFKITLNRVKKYDNKNIIIGRVIKNMHIIRAIELLPVNNFYQPKVNIYISDCNEINESFFKGEKISNRQSYINSLFENFDETNQNDDENDDEFNVENDTSIYNPLNIKERNNKVTEKQKGIELLNKILETIEFASKNKEKESPQVTTKINDNEESQDDDQAYHKIDSNQKSKQKNLDEIEDKQASSEYSINLFEKGINKEMTERERRLLEIQLKINQSKSLNEMENIKERMGHSFSGQRNKYIEYMNYTFEKNKSIANAVPKRNTKQTEGENLDLDEKLTDPEEEQNEQVDEKNEEADEKNYVYNTSAIKAYNSISKKKKNKMESYELDNDINLYKKIKFNFSINRKLYDEKKEIYGKNFYGNNLLIQDNTPCTDKDKNRVIEFCKKQEDLRSKLSRKRTNDGELFKNYINRRNKMYNKKLDRYFNEHTAEIRRNLEKQH</sequence>
<evidence type="ECO:0000256" key="7">
    <source>
        <dbReference type="SAM" id="MobiDB-lite"/>
    </source>
</evidence>
<proteinExistence type="inferred from homology"/>
<dbReference type="GO" id="GO:0071013">
    <property type="term" value="C:catalytic step 2 spliceosome"/>
    <property type="evidence" value="ECO:0007669"/>
    <property type="project" value="TreeGrafter"/>
</dbReference>
<dbReference type="AlphaFoldDB" id="A0A449BWT4"/>
<dbReference type="Pfam" id="PF08231">
    <property type="entry name" value="SYF2"/>
    <property type="match status" value="1"/>
</dbReference>
<organism evidence="9 10">
    <name type="scientific">Plasmodium vinckei vinckei</name>
    <dbReference type="NCBI Taxonomy" id="54757"/>
    <lineage>
        <taxon>Eukaryota</taxon>
        <taxon>Sar</taxon>
        <taxon>Alveolata</taxon>
        <taxon>Apicomplexa</taxon>
        <taxon>Aconoidasida</taxon>
        <taxon>Haemosporida</taxon>
        <taxon>Plasmodiidae</taxon>
        <taxon>Plasmodium</taxon>
        <taxon>Plasmodium (Vinckeia)</taxon>
    </lineage>
</organism>
<dbReference type="InterPro" id="IPR029000">
    <property type="entry name" value="Cyclophilin-like_dom_sf"/>
</dbReference>
<reference evidence="9 10" key="1">
    <citation type="submission" date="2019-01" db="EMBL/GenBank/DDBJ databases">
        <authorList>
            <person name="Ramaprasad A."/>
        </authorList>
    </citation>
    <scope>NUCLEOTIDE SEQUENCE [LARGE SCALE GENOMIC DNA]</scope>
</reference>
<keyword evidence="9" id="KW-0413">Isomerase</keyword>
<protein>
    <submittedName>
        <fullName evidence="9">Peptidyl-prolyl cis-trans isomerase, putative</fullName>
    </submittedName>
</protein>
<gene>
    <name evidence="9" type="ORF">PVVCY_1202820</name>
</gene>
<feature type="region of interest" description="Disordered" evidence="7">
    <location>
        <begin position="280"/>
        <end position="325"/>
    </location>
</feature>
<dbReference type="OrthoDB" id="408413at2759"/>
<comment type="similarity">
    <text evidence="2">Belongs to the SYF2 family.</text>
</comment>
<comment type="subcellular location">
    <subcellularLocation>
        <location evidence="1">Nucleus</location>
    </subcellularLocation>
</comment>
<evidence type="ECO:0000256" key="2">
    <source>
        <dbReference type="ARBA" id="ARBA00010028"/>
    </source>
</evidence>
<feature type="domain" description="PPIase cyclophilin-type" evidence="8">
    <location>
        <begin position="9"/>
        <end position="197"/>
    </location>
</feature>
<dbReference type="GO" id="GO:0006397">
    <property type="term" value="P:mRNA processing"/>
    <property type="evidence" value="ECO:0007669"/>
    <property type="project" value="UniProtKB-KW"/>
</dbReference>
<dbReference type="PANTHER" id="PTHR13264:SF5">
    <property type="entry name" value="PRE-MRNA-SPLICING FACTOR SYF2"/>
    <property type="match status" value="1"/>
</dbReference>
<dbReference type="GO" id="GO:0008380">
    <property type="term" value="P:RNA splicing"/>
    <property type="evidence" value="ECO:0007669"/>
    <property type="project" value="UniProtKB-KW"/>
</dbReference>